<dbReference type="PANTHER" id="PTHR46082">
    <property type="entry name" value="ATP/GTP-BINDING PROTEIN-RELATED"/>
    <property type="match status" value="1"/>
</dbReference>
<gene>
    <name evidence="1" type="ORF">W97_05022</name>
</gene>
<dbReference type="Pfam" id="PF13374">
    <property type="entry name" value="TPR_10"/>
    <property type="match status" value="1"/>
</dbReference>
<dbReference type="SUPFAM" id="SSF48452">
    <property type="entry name" value="TPR-like"/>
    <property type="match status" value="2"/>
</dbReference>
<protein>
    <recommendedName>
        <fullName evidence="3">NB-ARC domain-containing protein</fullName>
    </recommendedName>
</protein>
<proteinExistence type="predicted"/>
<dbReference type="Gene3D" id="3.40.50.300">
    <property type="entry name" value="P-loop containing nucleotide triphosphate hydrolases"/>
    <property type="match status" value="1"/>
</dbReference>
<dbReference type="HOGENOM" id="CLU_000288_125_8_1"/>
<organism evidence="1 2">
    <name type="scientific">Coniosporium apollinis (strain CBS 100218)</name>
    <name type="common">Rock-inhabiting black yeast</name>
    <dbReference type="NCBI Taxonomy" id="1168221"/>
    <lineage>
        <taxon>Eukaryota</taxon>
        <taxon>Fungi</taxon>
        <taxon>Dikarya</taxon>
        <taxon>Ascomycota</taxon>
        <taxon>Pezizomycotina</taxon>
        <taxon>Dothideomycetes</taxon>
        <taxon>Dothideomycetes incertae sedis</taxon>
        <taxon>Coniosporium</taxon>
    </lineage>
</organism>
<dbReference type="eggNOG" id="KOG1840">
    <property type="taxonomic scope" value="Eukaryota"/>
</dbReference>
<dbReference type="GeneID" id="19902333"/>
<dbReference type="AlphaFoldDB" id="R7YVB0"/>
<evidence type="ECO:0000313" key="2">
    <source>
        <dbReference type="Proteomes" id="UP000016924"/>
    </source>
</evidence>
<evidence type="ECO:0008006" key="3">
    <source>
        <dbReference type="Google" id="ProtNLM"/>
    </source>
</evidence>
<dbReference type="Gene3D" id="1.25.40.10">
    <property type="entry name" value="Tetratricopeptide repeat domain"/>
    <property type="match status" value="2"/>
</dbReference>
<dbReference type="PANTHER" id="PTHR46082:SF6">
    <property type="entry name" value="AAA+ ATPASE DOMAIN-CONTAINING PROTEIN-RELATED"/>
    <property type="match status" value="1"/>
</dbReference>
<dbReference type="InterPro" id="IPR027417">
    <property type="entry name" value="P-loop_NTPase"/>
</dbReference>
<name>R7YVB0_CONA1</name>
<accession>R7YVB0</accession>
<keyword evidence="2" id="KW-1185">Reference proteome</keyword>
<evidence type="ECO:0000313" key="1">
    <source>
        <dbReference type="EMBL" id="EON65783.1"/>
    </source>
</evidence>
<dbReference type="InterPro" id="IPR053137">
    <property type="entry name" value="NLR-like"/>
</dbReference>
<dbReference type="RefSeq" id="XP_007781100.1">
    <property type="nucleotide sequence ID" value="XM_007782910.1"/>
</dbReference>
<dbReference type="STRING" id="1168221.R7YVB0"/>
<sequence length="638" mass="71499">MSQTRIAIHGLGGVGKTQIAIEYAYWLHKEHPEVSMFWVHASDSVRFHQALSQIASECQVPGREGGGDVSKLVKDWLERKDCRPWLMIIDNADDAEIFFGYNREGSQSSTAIRRNAHAAYLGSYIPECSHGAVLVTTRNKQVGVDLTRSPGVIEVEMMNQAEAISLVRTRLGDDHQDNELMADLVNELEKIPLALAQAAAFIQKNSSSIAEYLEILKENDNARVELLSQPFQALGRDTEVSHAVTATWMVSFKQIRDQNPHASNLLSLMAFFNRQDIPKAYLSDRGESTLNTENGLGILKAFSLITAGKGTQSFDMHRLVQLVVRKWLLTEDEDQRWAETALRIVSRLYPSALLYGNWETCAAYLPHVYTILSFAELSEEAEDDRVCLLHETAGYLSRQGQLRQAEEFNMQVVEARKRVLGSEHLDTLISMNNLAVIYADQGRLQEAEELNVQVVEARKRVLGAKHPKTLTSMNNLALIYRDQGRLQEAEELGVQVAEASKRVLGAEHPDTLISMSLLASTYQDQGRLKEAEELRVQVVEASKRVLGAEHPDTLISISNLAWVYWDQGRSEEATVLLSDAVELSRVSLGPDHPKTQKRQAWLADWQRESLEKSSERSPYMGRWGFNESASEGAVVQGS</sequence>
<dbReference type="InterPro" id="IPR011990">
    <property type="entry name" value="TPR-like_helical_dom_sf"/>
</dbReference>
<dbReference type="OMA" id="TYNQQGR"/>
<dbReference type="Proteomes" id="UP000016924">
    <property type="component" value="Unassembled WGS sequence"/>
</dbReference>
<dbReference type="SUPFAM" id="SSF52540">
    <property type="entry name" value="P-loop containing nucleoside triphosphate hydrolases"/>
    <property type="match status" value="1"/>
</dbReference>
<dbReference type="Pfam" id="PF13424">
    <property type="entry name" value="TPR_12"/>
    <property type="match status" value="2"/>
</dbReference>
<reference evidence="2" key="1">
    <citation type="submission" date="2012-06" db="EMBL/GenBank/DDBJ databases">
        <title>The genome sequence of Coniosporium apollinis CBS 100218.</title>
        <authorList>
            <consortium name="The Broad Institute Genome Sequencing Platform"/>
            <person name="Cuomo C."/>
            <person name="Gorbushina A."/>
            <person name="Noack S."/>
            <person name="Walker B."/>
            <person name="Young S.K."/>
            <person name="Zeng Q."/>
            <person name="Gargeya S."/>
            <person name="Fitzgerald M."/>
            <person name="Haas B."/>
            <person name="Abouelleil A."/>
            <person name="Alvarado L."/>
            <person name="Arachchi H.M."/>
            <person name="Berlin A.M."/>
            <person name="Chapman S.B."/>
            <person name="Goldberg J."/>
            <person name="Griggs A."/>
            <person name="Gujja S."/>
            <person name="Hansen M."/>
            <person name="Howarth C."/>
            <person name="Imamovic A."/>
            <person name="Larimer J."/>
            <person name="McCowan C."/>
            <person name="Montmayeur A."/>
            <person name="Murphy C."/>
            <person name="Neiman D."/>
            <person name="Pearson M."/>
            <person name="Priest M."/>
            <person name="Roberts A."/>
            <person name="Saif S."/>
            <person name="Shea T."/>
            <person name="Sisk P."/>
            <person name="Sykes S."/>
            <person name="Wortman J."/>
            <person name="Nusbaum C."/>
            <person name="Birren B."/>
        </authorList>
    </citation>
    <scope>NUCLEOTIDE SEQUENCE [LARGE SCALE GENOMIC DNA]</scope>
    <source>
        <strain evidence="2">CBS 100218</strain>
    </source>
</reference>
<dbReference type="EMBL" id="JH767576">
    <property type="protein sequence ID" value="EON65783.1"/>
    <property type="molecule type" value="Genomic_DNA"/>
</dbReference>
<dbReference type="OrthoDB" id="1658288at2759"/>